<dbReference type="InterPro" id="IPR052848">
    <property type="entry name" value="CHCH_domain-containing_protein"/>
</dbReference>
<accession>A0AAF0F4G1</accession>
<sequence>MENAMETVGKNCAAELASFERCIVANKGDGSKCAEAQQSLAQCAARAVPMLQAVKDQCGPVIRAYDLCLQQNAKMGDDELAHACTPKLRALWECTERVKAAQGPSQ</sequence>
<dbReference type="Proteomes" id="UP001217754">
    <property type="component" value="Chromosome 6"/>
</dbReference>
<evidence type="ECO:0000313" key="3">
    <source>
        <dbReference type="Proteomes" id="UP001217754"/>
    </source>
</evidence>
<name>A0AAF0F4G1_9BASI</name>
<dbReference type="PANTHER" id="PTHR47106:SF1">
    <property type="entry name" value="COILED-COIL-HELIX-COILED-COIL-HELIX DOMAIN-CONTAINING PROTEIN 5"/>
    <property type="match status" value="1"/>
</dbReference>
<dbReference type="PANTHER" id="PTHR47106">
    <property type="entry name" value="COILED-COIL-HELIX-COILED-COIL-HELIX DOMAIN-CONTAINING PROTEIN 5"/>
    <property type="match status" value="1"/>
</dbReference>
<evidence type="ECO:0000259" key="1">
    <source>
        <dbReference type="Pfam" id="PF16860"/>
    </source>
</evidence>
<gene>
    <name evidence="2" type="ORF">MJAP1_003360</name>
</gene>
<dbReference type="Gene3D" id="1.10.287.2900">
    <property type="match status" value="2"/>
</dbReference>
<dbReference type="GO" id="GO:0045333">
    <property type="term" value="P:cellular respiration"/>
    <property type="evidence" value="ECO:0007669"/>
    <property type="project" value="TreeGrafter"/>
</dbReference>
<protein>
    <recommendedName>
        <fullName evidence="1">IMS import disulfide relay-system CHCH-CHCH-like Cx9C domain-containing protein</fullName>
    </recommendedName>
</protein>
<dbReference type="AlphaFoldDB" id="A0AAF0F4G1"/>
<dbReference type="InterPro" id="IPR031731">
    <property type="entry name" value="CX9C"/>
</dbReference>
<proteinExistence type="predicted"/>
<dbReference type="EMBL" id="CP119963">
    <property type="protein sequence ID" value="WFD40374.1"/>
    <property type="molecule type" value="Genomic_DNA"/>
</dbReference>
<dbReference type="PROSITE" id="PS51808">
    <property type="entry name" value="CHCH"/>
    <property type="match status" value="1"/>
</dbReference>
<dbReference type="GO" id="GO:0005758">
    <property type="term" value="C:mitochondrial intermembrane space"/>
    <property type="evidence" value="ECO:0007669"/>
    <property type="project" value="TreeGrafter"/>
</dbReference>
<evidence type="ECO:0000313" key="2">
    <source>
        <dbReference type="EMBL" id="WFD40374.1"/>
    </source>
</evidence>
<reference evidence="2" key="1">
    <citation type="submission" date="2023-03" db="EMBL/GenBank/DDBJ databases">
        <title>Mating type loci evolution in Malassezia.</title>
        <authorList>
            <person name="Coelho M.A."/>
        </authorList>
    </citation>
    <scope>NUCLEOTIDE SEQUENCE</scope>
    <source>
        <strain evidence="2">CBS 9431</strain>
    </source>
</reference>
<organism evidence="2 3">
    <name type="scientific">Malassezia japonica</name>
    <dbReference type="NCBI Taxonomy" id="223818"/>
    <lineage>
        <taxon>Eukaryota</taxon>
        <taxon>Fungi</taxon>
        <taxon>Dikarya</taxon>
        <taxon>Basidiomycota</taxon>
        <taxon>Ustilaginomycotina</taxon>
        <taxon>Malasseziomycetes</taxon>
        <taxon>Malasseziales</taxon>
        <taxon>Malasseziaceae</taxon>
        <taxon>Malassezia</taxon>
    </lineage>
</organism>
<keyword evidence="3" id="KW-1185">Reference proteome</keyword>
<feature type="domain" description="IMS import disulfide relay-system CHCH-CHCH-like Cx9C" evidence="1">
    <location>
        <begin position="5"/>
        <end position="48"/>
    </location>
</feature>
<dbReference type="GeneID" id="85227011"/>
<dbReference type="Pfam" id="PF16860">
    <property type="entry name" value="CX9C"/>
    <property type="match status" value="1"/>
</dbReference>
<dbReference type="RefSeq" id="XP_060123271.1">
    <property type="nucleotide sequence ID" value="XM_060267288.1"/>
</dbReference>